<dbReference type="EMBL" id="JBHUEH010000014">
    <property type="protein sequence ID" value="MFD1885921.1"/>
    <property type="molecule type" value="Genomic_DNA"/>
</dbReference>
<gene>
    <name evidence="1" type="ORF">ACFSC9_10315</name>
</gene>
<name>A0ABW4RHY3_9BACL</name>
<sequence>MADVQSTVHDVISGSNPAAFSSPKGAELFSYLPAYYERSRIMRVDTDRKGAEMDALYDALDETFQQFFVRTATWGIDRWERELGIVSDTTKPLEQRRAVAESKLRGGGKFSGAQVKNVAAAYERGAVQVTFQPSTWSFTITFLDTIGVPPNLSDLQAMIEQMKPAHLLARYIFRYLRIKEIHRTMTIKQLQQRKMSDFAGGTVHVE</sequence>
<comment type="caution">
    <text evidence="1">The sequence shown here is derived from an EMBL/GenBank/DDBJ whole genome shotgun (WGS) entry which is preliminary data.</text>
</comment>
<evidence type="ECO:0000313" key="2">
    <source>
        <dbReference type="Proteomes" id="UP001597233"/>
    </source>
</evidence>
<evidence type="ECO:0000313" key="1">
    <source>
        <dbReference type="EMBL" id="MFD1885921.1"/>
    </source>
</evidence>
<keyword evidence="2" id="KW-1185">Reference proteome</keyword>
<reference evidence="2" key="1">
    <citation type="journal article" date="2019" name="Int. J. Syst. Evol. Microbiol.">
        <title>The Global Catalogue of Microorganisms (GCM) 10K type strain sequencing project: providing services to taxonomists for standard genome sequencing and annotation.</title>
        <authorList>
            <consortium name="The Broad Institute Genomics Platform"/>
            <consortium name="The Broad Institute Genome Sequencing Center for Infectious Disease"/>
            <person name="Wu L."/>
            <person name="Ma J."/>
        </authorList>
    </citation>
    <scope>NUCLEOTIDE SEQUENCE [LARGE SCALE GENOMIC DNA]</scope>
    <source>
        <strain evidence="2">CCUG 54950</strain>
    </source>
</reference>
<protein>
    <submittedName>
        <fullName evidence="1">Phage tail protein</fullName>
    </submittedName>
</protein>
<proteinExistence type="predicted"/>
<dbReference type="InterPro" id="IPR018755">
    <property type="entry name" value="Phage_Mu_Gp48"/>
</dbReference>
<dbReference type="RefSeq" id="WP_347324856.1">
    <property type="nucleotide sequence ID" value="NZ_JBCGUH010000004.1"/>
</dbReference>
<organism evidence="1 2">
    <name type="scientific">Paenibacillus wenxiniae</name>
    <dbReference type="NCBI Taxonomy" id="1636843"/>
    <lineage>
        <taxon>Bacteria</taxon>
        <taxon>Bacillati</taxon>
        <taxon>Bacillota</taxon>
        <taxon>Bacilli</taxon>
        <taxon>Bacillales</taxon>
        <taxon>Paenibacillaceae</taxon>
        <taxon>Paenibacillus</taxon>
    </lineage>
</organism>
<accession>A0ABW4RHY3</accession>
<dbReference type="Pfam" id="PF10076">
    <property type="entry name" value="Phage_Mu_Gp48"/>
    <property type="match status" value="1"/>
</dbReference>
<dbReference type="Proteomes" id="UP001597233">
    <property type="component" value="Unassembled WGS sequence"/>
</dbReference>